<dbReference type="GO" id="GO:0003723">
    <property type="term" value="F:RNA binding"/>
    <property type="evidence" value="ECO:0007669"/>
    <property type="project" value="UniProtKB-KW"/>
</dbReference>
<evidence type="ECO:0000313" key="7">
    <source>
        <dbReference type="EMBL" id="SDB81125.1"/>
    </source>
</evidence>
<dbReference type="SUPFAM" id="SSF55120">
    <property type="entry name" value="Pseudouridine synthase"/>
    <property type="match status" value="1"/>
</dbReference>
<dbReference type="Gene3D" id="3.30.70.1560">
    <property type="entry name" value="Alpha-L RNA-binding motif"/>
    <property type="match status" value="1"/>
</dbReference>
<keyword evidence="8" id="KW-1185">Reference proteome</keyword>
<dbReference type="InterPro" id="IPR018496">
    <property type="entry name" value="PsdUridine_synth_RsuA/RluB_CS"/>
</dbReference>
<dbReference type="Gene3D" id="3.10.290.10">
    <property type="entry name" value="RNA-binding S4 domain"/>
    <property type="match status" value="1"/>
</dbReference>
<dbReference type="EMBL" id="FMYM01000001">
    <property type="protein sequence ID" value="SDB81125.1"/>
    <property type="molecule type" value="Genomic_DNA"/>
</dbReference>
<dbReference type="EC" id="5.4.99.-" evidence="5"/>
<dbReference type="PROSITE" id="PS50889">
    <property type="entry name" value="S4"/>
    <property type="match status" value="1"/>
</dbReference>
<protein>
    <recommendedName>
        <fullName evidence="5">Pseudouridine synthase</fullName>
        <ecNumber evidence="5">5.4.99.-</ecNumber>
    </recommendedName>
</protein>
<dbReference type="CDD" id="cd00165">
    <property type="entry name" value="S4"/>
    <property type="match status" value="1"/>
</dbReference>
<dbReference type="PANTHER" id="PTHR47683">
    <property type="entry name" value="PSEUDOURIDINE SYNTHASE FAMILY PROTEIN-RELATED"/>
    <property type="match status" value="1"/>
</dbReference>
<name>A0A1G6GH95_9BACI</name>
<evidence type="ECO:0000256" key="3">
    <source>
        <dbReference type="ARBA" id="ARBA00023235"/>
    </source>
</evidence>
<dbReference type="OrthoDB" id="9807213at2"/>
<dbReference type="GO" id="GO:0005829">
    <property type="term" value="C:cytosol"/>
    <property type="evidence" value="ECO:0007669"/>
    <property type="project" value="UniProtKB-ARBA"/>
</dbReference>
<dbReference type="Gene3D" id="3.30.70.580">
    <property type="entry name" value="Pseudouridine synthase I, catalytic domain, N-terminal subdomain"/>
    <property type="match status" value="1"/>
</dbReference>
<dbReference type="SMART" id="SM00363">
    <property type="entry name" value="S4"/>
    <property type="match status" value="1"/>
</dbReference>
<dbReference type="STRING" id="1464122.SAMN05421737_10125"/>
<dbReference type="SUPFAM" id="SSF55174">
    <property type="entry name" value="Alpha-L RNA-binding motif"/>
    <property type="match status" value="1"/>
</dbReference>
<evidence type="ECO:0000256" key="4">
    <source>
        <dbReference type="PROSITE-ProRule" id="PRU00182"/>
    </source>
</evidence>
<keyword evidence="2 4" id="KW-0694">RNA-binding</keyword>
<sequence length="239" mass="26356">MRLDKLLSESGYGSRKDVKKVLKKGRITVDGHVVKDGKVKVDPSRQTIFNGNTCVKYQQHVYLMLNKPSGVISATEDPKQQTVIDLIAAEWGHKKMFPIGRLDKDTTGLLLLTTDGTYAHALMAPKRHVAKRYRAVIAGEVGENERKQFAEGILLGDGYMTRPSSLSIIESGPKSVIELVLTEGKFHQVKRMFAACGKQVIALERTHIGELALDLALASGAYRELTEEEKHLAVSSAKT</sequence>
<feature type="domain" description="RNA-binding S4" evidence="6">
    <location>
        <begin position="1"/>
        <end position="60"/>
    </location>
</feature>
<evidence type="ECO:0000256" key="1">
    <source>
        <dbReference type="ARBA" id="ARBA00008348"/>
    </source>
</evidence>
<comment type="similarity">
    <text evidence="1 5">Belongs to the pseudouridine synthase RsuA family.</text>
</comment>
<dbReference type="FunFam" id="3.30.70.1560:FF:000001">
    <property type="entry name" value="Pseudouridine synthase"/>
    <property type="match status" value="1"/>
</dbReference>
<organism evidence="7 8">
    <name type="scientific">Shouchella lonarensis</name>
    <dbReference type="NCBI Taxonomy" id="1464122"/>
    <lineage>
        <taxon>Bacteria</taxon>
        <taxon>Bacillati</taxon>
        <taxon>Bacillota</taxon>
        <taxon>Bacilli</taxon>
        <taxon>Bacillales</taxon>
        <taxon>Bacillaceae</taxon>
        <taxon>Shouchella</taxon>
    </lineage>
</organism>
<evidence type="ECO:0000256" key="2">
    <source>
        <dbReference type="ARBA" id="ARBA00022884"/>
    </source>
</evidence>
<dbReference type="InterPro" id="IPR000748">
    <property type="entry name" value="PsdUridine_synth_RsuA/RluB/E/F"/>
</dbReference>
<dbReference type="InterPro" id="IPR002942">
    <property type="entry name" value="S4_RNA-bd"/>
</dbReference>
<dbReference type="PANTHER" id="PTHR47683:SF4">
    <property type="entry name" value="PSEUDOURIDINE SYNTHASE"/>
    <property type="match status" value="1"/>
</dbReference>
<dbReference type="InterPro" id="IPR020094">
    <property type="entry name" value="TruA/RsuA/RluB/E/F_N"/>
</dbReference>
<keyword evidence="3 5" id="KW-0413">Isomerase</keyword>
<accession>A0A1G6GH95</accession>
<evidence type="ECO:0000313" key="8">
    <source>
        <dbReference type="Proteomes" id="UP000242662"/>
    </source>
</evidence>
<dbReference type="InterPro" id="IPR042092">
    <property type="entry name" value="PsdUridine_s_RsuA/RluB/E/F_cat"/>
</dbReference>
<evidence type="ECO:0000259" key="6">
    <source>
        <dbReference type="SMART" id="SM00363"/>
    </source>
</evidence>
<dbReference type="NCBIfam" id="TIGR00093">
    <property type="entry name" value="pseudouridine synthase"/>
    <property type="match status" value="1"/>
</dbReference>
<dbReference type="PROSITE" id="PS01149">
    <property type="entry name" value="PSI_RSU"/>
    <property type="match status" value="1"/>
</dbReference>
<dbReference type="GO" id="GO:0000455">
    <property type="term" value="P:enzyme-directed rRNA pseudouridine synthesis"/>
    <property type="evidence" value="ECO:0007669"/>
    <property type="project" value="UniProtKB-ARBA"/>
</dbReference>
<evidence type="ECO:0000256" key="5">
    <source>
        <dbReference type="RuleBase" id="RU003887"/>
    </source>
</evidence>
<reference evidence="8" key="1">
    <citation type="submission" date="2016-09" db="EMBL/GenBank/DDBJ databases">
        <authorList>
            <person name="Varghese N."/>
            <person name="Submissions S."/>
        </authorList>
    </citation>
    <scope>NUCLEOTIDE SEQUENCE [LARGE SCALE GENOMIC DNA]</scope>
    <source>
        <strain evidence="8">25nlg</strain>
    </source>
</reference>
<dbReference type="GO" id="GO:0120159">
    <property type="term" value="F:rRNA pseudouridine synthase activity"/>
    <property type="evidence" value="ECO:0007669"/>
    <property type="project" value="UniProtKB-ARBA"/>
</dbReference>
<dbReference type="RefSeq" id="WP_090774262.1">
    <property type="nucleotide sequence ID" value="NZ_FMYM01000001.1"/>
</dbReference>
<dbReference type="InterPro" id="IPR050343">
    <property type="entry name" value="RsuA_PseudoU_synthase"/>
</dbReference>
<dbReference type="InterPro" id="IPR006145">
    <property type="entry name" value="PsdUridine_synth_RsuA/RluA"/>
</dbReference>
<proteinExistence type="inferred from homology"/>
<dbReference type="InterPro" id="IPR020103">
    <property type="entry name" value="PsdUridine_synth_cat_dom_sf"/>
</dbReference>
<dbReference type="AlphaFoldDB" id="A0A1G6GH95"/>
<dbReference type="Proteomes" id="UP000242662">
    <property type="component" value="Unassembled WGS sequence"/>
</dbReference>
<dbReference type="Pfam" id="PF00849">
    <property type="entry name" value="PseudoU_synth_2"/>
    <property type="match status" value="1"/>
</dbReference>
<gene>
    <name evidence="7" type="ORF">SAMN05421737_10125</name>
</gene>
<dbReference type="Pfam" id="PF01479">
    <property type="entry name" value="S4"/>
    <property type="match status" value="1"/>
</dbReference>
<dbReference type="InterPro" id="IPR036986">
    <property type="entry name" value="S4_RNA-bd_sf"/>
</dbReference>